<dbReference type="OrthoDB" id="10607442at2759"/>
<organism evidence="1 2">
    <name type="scientific">Mikania micrantha</name>
    <name type="common">bitter vine</name>
    <dbReference type="NCBI Taxonomy" id="192012"/>
    <lineage>
        <taxon>Eukaryota</taxon>
        <taxon>Viridiplantae</taxon>
        <taxon>Streptophyta</taxon>
        <taxon>Embryophyta</taxon>
        <taxon>Tracheophyta</taxon>
        <taxon>Spermatophyta</taxon>
        <taxon>Magnoliopsida</taxon>
        <taxon>eudicotyledons</taxon>
        <taxon>Gunneridae</taxon>
        <taxon>Pentapetalae</taxon>
        <taxon>asterids</taxon>
        <taxon>campanulids</taxon>
        <taxon>Asterales</taxon>
        <taxon>Asteraceae</taxon>
        <taxon>Asteroideae</taxon>
        <taxon>Heliantheae alliance</taxon>
        <taxon>Eupatorieae</taxon>
        <taxon>Mikania</taxon>
    </lineage>
</organism>
<keyword evidence="2" id="KW-1185">Reference proteome</keyword>
<evidence type="ECO:0000313" key="1">
    <source>
        <dbReference type="EMBL" id="KAD4385423.1"/>
    </source>
</evidence>
<sequence>MPKSKFKGTPRIDAMQTGFHLRKVHPRNKKMYTTNEVNSSRVQVGCNMAAGIMGTRHEPQIHPTTRDPNL</sequence>
<gene>
    <name evidence="1" type="ORF">E3N88_25591</name>
</gene>
<evidence type="ECO:0000313" key="2">
    <source>
        <dbReference type="Proteomes" id="UP000326396"/>
    </source>
</evidence>
<dbReference type="Proteomes" id="UP000326396">
    <property type="component" value="Linkage Group LG3"/>
</dbReference>
<name>A0A5N6N6T6_9ASTR</name>
<protein>
    <submittedName>
        <fullName evidence="1">Uncharacterized protein</fullName>
    </submittedName>
</protein>
<comment type="caution">
    <text evidence="1">The sequence shown here is derived from an EMBL/GenBank/DDBJ whole genome shotgun (WGS) entry which is preliminary data.</text>
</comment>
<accession>A0A5N6N6T6</accession>
<dbReference type="EMBL" id="SZYD01000013">
    <property type="protein sequence ID" value="KAD4385423.1"/>
    <property type="molecule type" value="Genomic_DNA"/>
</dbReference>
<dbReference type="AlphaFoldDB" id="A0A5N6N6T6"/>
<proteinExistence type="predicted"/>
<reference evidence="1 2" key="1">
    <citation type="submission" date="2019-05" db="EMBL/GenBank/DDBJ databases">
        <title>Mikania micrantha, genome provides insights into the molecular mechanism of rapid growth.</title>
        <authorList>
            <person name="Liu B."/>
        </authorList>
    </citation>
    <scope>NUCLEOTIDE SEQUENCE [LARGE SCALE GENOMIC DNA]</scope>
    <source>
        <strain evidence="1">NLD-2019</strain>
        <tissue evidence="1">Leaf</tissue>
    </source>
</reference>